<feature type="chain" id="PRO_5036363029" evidence="2">
    <location>
        <begin position="18"/>
        <end position="136"/>
    </location>
</feature>
<accession>A0A507CLF2</accession>
<reference evidence="4 5" key="1">
    <citation type="journal article" date="2019" name="Sci. Rep.">
        <title>Comparative genomics of chytrid fungi reveal insights into the obligate biotrophic and pathogenic lifestyle of Synchytrium endobioticum.</title>
        <authorList>
            <person name="van de Vossenberg B.T.L.H."/>
            <person name="Warris S."/>
            <person name="Nguyen H.D.T."/>
            <person name="van Gent-Pelzer M.P.E."/>
            <person name="Joly D.L."/>
            <person name="van de Geest H.C."/>
            <person name="Bonants P.J.M."/>
            <person name="Smith D.S."/>
            <person name="Levesque C.A."/>
            <person name="van der Lee T.A.J."/>
        </authorList>
    </citation>
    <scope>NUCLEOTIDE SEQUENCE [LARGE SCALE GENOMIC DNA]</scope>
    <source>
        <strain evidence="4 5">LEV6574</strain>
    </source>
</reference>
<feature type="compositionally biased region" description="Polar residues" evidence="1">
    <location>
        <begin position="56"/>
        <end position="66"/>
    </location>
</feature>
<protein>
    <submittedName>
        <fullName evidence="4">Uncharacterized protein</fullName>
    </submittedName>
</protein>
<evidence type="ECO:0000256" key="2">
    <source>
        <dbReference type="SAM" id="SignalP"/>
    </source>
</evidence>
<gene>
    <name evidence="4" type="ORF">SeLEV6574_g07309</name>
    <name evidence="3" type="ORF">SeLEV6574_g08451</name>
</gene>
<name>A0A507CLF2_9FUNG</name>
<sequence>MRLVFSIFTVFSNCVVTFNSAASSSPLSVQQDPVSHERRTSDPDGSPQATRDAMASRTSDTTNAGSNGPAPRAPPSQSMTTQASSMPCHLTSTRRYDTTQDEWPMVLFYISRYLQLHTTNICTHCHTKIKCRQVAK</sequence>
<feature type="compositionally biased region" description="Polar residues" evidence="1">
    <location>
        <begin position="75"/>
        <end position="90"/>
    </location>
</feature>
<comment type="caution">
    <text evidence="4">The sequence shown here is derived from an EMBL/GenBank/DDBJ whole genome shotgun (WGS) entry which is preliminary data.</text>
</comment>
<feature type="signal peptide" evidence="2">
    <location>
        <begin position="1"/>
        <end position="17"/>
    </location>
</feature>
<dbReference type="AlphaFoldDB" id="A0A507CLF2"/>
<feature type="region of interest" description="Disordered" evidence="1">
    <location>
        <begin position="25"/>
        <end position="90"/>
    </location>
</feature>
<evidence type="ECO:0000256" key="1">
    <source>
        <dbReference type="SAM" id="MobiDB-lite"/>
    </source>
</evidence>
<evidence type="ECO:0000313" key="3">
    <source>
        <dbReference type="EMBL" id="TPX32661.1"/>
    </source>
</evidence>
<organism evidence="4 5">
    <name type="scientific">Synchytrium endobioticum</name>
    <dbReference type="NCBI Taxonomy" id="286115"/>
    <lineage>
        <taxon>Eukaryota</taxon>
        <taxon>Fungi</taxon>
        <taxon>Fungi incertae sedis</taxon>
        <taxon>Chytridiomycota</taxon>
        <taxon>Chytridiomycota incertae sedis</taxon>
        <taxon>Chytridiomycetes</taxon>
        <taxon>Synchytriales</taxon>
        <taxon>Synchytriaceae</taxon>
        <taxon>Synchytrium</taxon>
    </lineage>
</organism>
<dbReference type="EMBL" id="QEAM01000957">
    <property type="protein sequence ID" value="TPX32661.1"/>
    <property type="molecule type" value="Genomic_DNA"/>
</dbReference>
<dbReference type="EMBL" id="QEAM01000501">
    <property type="protein sequence ID" value="TPX39314.1"/>
    <property type="molecule type" value="Genomic_DNA"/>
</dbReference>
<evidence type="ECO:0000313" key="5">
    <source>
        <dbReference type="Proteomes" id="UP000320475"/>
    </source>
</evidence>
<keyword evidence="2" id="KW-0732">Signal</keyword>
<proteinExistence type="predicted"/>
<evidence type="ECO:0000313" key="4">
    <source>
        <dbReference type="EMBL" id="TPX39314.1"/>
    </source>
</evidence>
<dbReference type="Proteomes" id="UP000320475">
    <property type="component" value="Unassembled WGS sequence"/>
</dbReference>